<dbReference type="InterPro" id="IPR000182">
    <property type="entry name" value="GNAT_dom"/>
</dbReference>
<evidence type="ECO:0000313" key="3">
    <source>
        <dbReference type="RefSeq" id="XP_058984663.1"/>
    </source>
</evidence>
<dbReference type="Pfam" id="PF08445">
    <property type="entry name" value="FR47"/>
    <property type="match status" value="2"/>
</dbReference>
<keyword evidence="2" id="KW-1185">Reference proteome</keyword>
<feature type="domain" description="N-acetyltransferase" evidence="1">
    <location>
        <begin position="157"/>
        <end position="290"/>
    </location>
</feature>
<dbReference type="PANTHER" id="PTHR20958:SF10">
    <property type="entry name" value="GH05617P-RELATED"/>
    <property type="match status" value="1"/>
</dbReference>
<dbReference type="SUPFAM" id="SSF55729">
    <property type="entry name" value="Acyl-CoA N-acyltransferases (Nat)"/>
    <property type="match status" value="2"/>
</dbReference>
<dbReference type="InterPro" id="IPR053225">
    <property type="entry name" value="Acyl-CoA_N-acyltransferase"/>
</dbReference>
<organism evidence="2 3">
    <name type="scientific">Musca domestica</name>
    <name type="common">House fly</name>
    <dbReference type="NCBI Taxonomy" id="7370"/>
    <lineage>
        <taxon>Eukaryota</taxon>
        <taxon>Metazoa</taxon>
        <taxon>Ecdysozoa</taxon>
        <taxon>Arthropoda</taxon>
        <taxon>Hexapoda</taxon>
        <taxon>Insecta</taxon>
        <taxon>Pterygota</taxon>
        <taxon>Neoptera</taxon>
        <taxon>Endopterygota</taxon>
        <taxon>Diptera</taxon>
        <taxon>Brachycera</taxon>
        <taxon>Muscomorpha</taxon>
        <taxon>Muscoidea</taxon>
        <taxon>Muscidae</taxon>
        <taxon>Musca</taxon>
    </lineage>
</organism>
<dbReference type="InterPro" id="IPR016181">
    <property type="entry name" value="Acyl_CoA_acyltransferase"/>
</dbReference>
<sequence length="587" mass="68255">MSAIENDKKLIEVNDLENIRKLRDLYLKDWPQHCVGYYCLDNFYKWKRLDGNIKNLKIYTMREESDHVEALYVVVDRYQVFLGSLNTTSCENLYRALEQLDWSIGLKVSSFRECHRQSVLNIVHNKGLQCEYDSLTLMYYMPHNVAKKLKISCPKGFYVKPLTSTTDAETIDKLWPNRHNGSLFLIKRLIDWNVNMGVYADGTDELVAWCLRLQGGFLGALQVKNEYKRQGLGSVVTRAIARSLGEQGEDVMALVNEDNKASRGMFEKIGFTVTDRCYWLRTLPTAENFTWPDGCRKQLQRSVVVYTSSKMSKFELLQTVEDLKVLRGLYEGKSLKTRHGYYTLTNYVQWFESNPQLDFVKAYVVSNSWRKSGLFIIEDMYQYYINCVTYDEEEVSTALRSINWDPNFKITALPASLIDIVEKTFQEIGLQYRKVNLQIYEHDPNAAMYSDIRCPAEFVVESLDISDAAIVNDIWYSRQEGSLEFIRSLIQYNISLGVYRKDNKELVAWCTRCQCGFLGTLHVREGYRRHGLASVLIKEFFKRVSQEGHAMRTMINASNEISKNLFTKFGFRSQEEVFIVRCPSKET</sequence>
<feature type="domain" description="N-acetyltransferase" evidence="1">
    <location>
        <begin position="458"/>
        <end position="587"/>
    </location>
</feature>
<evidence type="ECO:0000313" key="2">
    <source>
        <dbReference type="Proteomes" id="UP001652621"/>
    </source>
</evidence>
<dbReference type="CDD" id="cd04301">
    <property type="entry name" value="NAT_SF"/>
    <property type="match status" value="1"/>
</dbReference>
<gene>
    <name evidence="3" type="primary">LOC101887603</name>
</gene>
<proteinExistence type="predicted"/>
<reference evidence="3" key="1">
    <citation type="submission" date="2025-08" db="UniProtKB">
        <authorList>
            <consortium name="RefSeq"/>
        </authorList>
    </citation>
    <scope>IDENTIFICATION</scope>
    <source>
        <strain evidence="3">Aabys</strain>
        <tissue evidence="3">Whole body</tissue>
    </source>
</reference>
<protein>
    <submittedName>
        <fullName evidence="3">Uncharacterized protein LOC101887603</fullName>
    </submittedName>
</protein>
<dbReference type="InterPro" id="IPR013653">
    <property type="entry name" value="GCN5-like_dom"/>
</dbReference>
<dbReference type="RefSeq" id="XP_058984663.1">
    <property type="nucleotide sequence ID" value="XM_059128680.1"/>
</dbReference>
<dbReference type="Proteomes" id="UP001652621">
    <property type="component" value="Unplaced"/>
</dbReference>
<accession>A0ABM3VFT6</accession>
<evidence type="ECO:0000259" key="1">
    <source>
        <dbReference type="PROSITE" id="PS51186"/>
    </source>
</evidence>
<dbReference type="Gene3D" id="3.40.630.30">
    <property type="match status" value="4"/>
</dbReference>
<dbReference type="PANTHER" id="PTHR20958">
    <property type="entry name" value="GLYCINE N-ACYLTRANSFERASE-LIKE PROTEIN"/>
    <property type="match status" value="1"/>
</dbReference>
<name>A0ABM3VFT6_MUSDO</name>
<dbReference type="GeneID" id="101887603"/>
<dbReference type="PROSITE" id="PS51186">
    <property type="entry name" value="GNAT"/>
    <property type="match status" value="2"/>
</dbReference>